<dbReference type="Pfam" id="PF00112">
    <property type="entry name" value="Peptidase_C1"/>
    <property type="match status" value="1"/>
</dbReference>
<feature type="compositionally biased region" description="Pro residues" evidence="7">
    <location>
        <begin position="250"/>
        <end position="261"/>
    </location>
</feature>
<dbReference type="InterPro" id="IPR025661">
    <property type="entry name" value="Pept_asp_AS"/>
</dbReference>
<dbReference type="PROSITE" id="PS00639">
    <property type="entry name" value="THIOL_PROTEASE_HIS"/>
    <property type="match status" value="1"/>
</dbReference>
<protein>
    <submittedName>
        <fullName evidence="12">Uncharacterized protein</fullName>
    </submittedName>
</protein>
<dbReference type="GO" id="GO:0006508">
    <property type="term" value="P:proteolysis"/>
    <property type="evidence" value="ECO:0007669"/>
    <property type="project" value="UniProtKB-KW"/>
</dbReference>
<dbReference type="InterPro" id="IPR037277">
    <property type="entry name" value="Granulin_sf"/>
</dbReference>
<gene>
    <name evidence="12" type="ORF">M0R45_007718</name>
</gene>
<keyword evidence="4" id="KW-0788">Thiol protease</keyword>
<evidence type="ECO:0000313" key="13">
    <source>
        <dbReference type="Proteomes" id="UP001457282"/>
    </source>
</evidence>
<dbReference type="InterPro" id="IPR013201">
    <property type="entry name" value="Prot_inhib_I29"/>
</dbReference>
<keyword evidence="13" id="KW-1185">Reference proteome</keyword>
<dbReference type="InterPro" id="IPR038765">
    <property type="entry name" value="Papain-like_cys_pep_sf"/>
</dbReference>
<evidence type="ECO:0000259" key="10">
    <source>
        <dbReference type="SMART" id="SM00645"/>
    </source>
</evidence>
<dbReference type="Pfam" id="PF00396">
    <property type="entry name" value="Granulin"/>
    <property type="match status" value="1"/>
</dbReference>
<keyword evidence="3" id="KW-0378">Hydrolase</keyword>
<evidence type="ECO:0000256" key="8">
    <source>
        <dbReference type="SAM" id="SignalP"/>
    </source>
</evidence>
<feature type="domain" description="Cathepsin propeptide inhibitor" evidence="11">
    <location>
        <begin position="45"/>
        <end position="101"/>
    </location>
</feature>
<feature type="domain" description="Granulins" evidence="9">
    <location>
        <begin position="270"/>
        <end position="327"/>
    </location>
</feature>
<dbReference type="InterPro" id="IPR013128">
    <property type="entry name" value="Peptidase_C1A"/>
</dbReference>
<dbReference type="Gene3D" id="1.10.287.2250">
    <property type="match status" value="1"/>
</dbReference>
<keyword evidence="5" id="KW-1015">Disulfide bond</keyword>
<keyword evidence="8" id="KW-0732">Signal</keyword>
<evidence type="ECO:0000256" key="4">
    <source>
        <dbReference type="ARBA" id="ARBA00022807"/>
    </source>
</evidence>
<organism evidence="12 13">
    <name type="scientific">Rubus argutus</name>
    <name type="common">Southern blackberry</name>
    <dbReference type="NCBI Taxonomy" id="59490"/>
    <lineage>
        <taxon>Eukaryota</taxon>
        <taxon>Viridiplantae</taxon>
        <taxon>Streptophyta</taxon>
        <taxon>Embryophyta</taxon>
        <taxon>Tracheophyta</taxon>
        <taxon>Spermatophyta</taxon>
        <taxon>Magnoliopsida</taxon>
        <taxon>eudicotyledons</taxon>
        <taxon>Gunneridae</taxon>
        <taxon>Pentapetalae</taxon>
        <taxon>rosids</taxon>
        <taxon>fabids</taxon>
        <taxon>Rosales</taxon>
        <taxon>Rosaceae</taxon>
        <taxon>Rosoideae</taxon>
        <taxon>Rosoideae incertae sedis</taxon>
        <taxon>Rubus</taxon>
    </lineage>
</organism>
<evidence type="ECO:0000313" key="12">
    <source>
        <dbReference type="EMBL" id="KAK9942028.1"/>
    </source>
</evidence>
<evidence type="ECO:0000256" key="3">
    <source>
        <dbReference type="ARBA" id="ARBA00022801"/>
    </source>
</evidence>
<keyword evidence="6" id="KW-0325">Glycoprotein</keyword>
<dbReference type="PANTHER" id="PTHR12411">
    <property type="entry name" value="CYSTEINE PROTEASE FAMILY C1-RELATED"/>
    <property type="match status" value="1"/>
</dbReference>
<dbReference type="InterPro" id="IPR000118">
    <property type="entry name" value="Granulin"/>
</dbReference>
<feature type="region of interest" description="Disordered" evidence="7">
    <location>
        <begin position="239"/>
        <end position="261"/>
    </location>
</feature>
<dbReference type="Pfam" id="PF08246">
    <property type="entry name" value="Inhibitor_I29"/>
    <property type="match status" value="1"/>
</dbReference>
<feature type="signal peptide" evidence="8">
    <location>
        <begin position="1"/>
        <end position="16"/>
    </location>
</feature>
<evidence type="ECO:0000256" key="6">
    <source>
        <dbReference type="ARBA" id="ARBA00023180"/>
    </source>
</evidence>
<comment type="similarity">
    <text evidence="1">Belongs to the peptidase C1 family.</text>
</comment>
<dbReference type="FunFam" id="2.10.25.160:FF:000002">
    <property type="entry name" value="Cysteine protease 1"/>
    <property type="match status" value="1"/>
</dbReference>
<accession>A0AAW1Y290</accession>
<comment type="caution">
    <text evidence="12">The sequence shown here is derived from an EMBL/GenBank/DDBJ whole genome shotgun (WGS) entry which is preliminary data.</text>
</comment>
<evidence type="ECO:0000256" key="7">
    <source>
        <dbReference type="SAM" id="MobiDB-lite"/>
    </source>
</evidence>
<sequence length="356" mass="39493">MVLAAFFFMFLGLASAADMSIINYDQKHGMGVVPERSDAEVKAIYESWLVRHGKPYNALGEKERRFEVFKDNLRFIDEHNKVSRTYKVGLNRFADLTNEEYRSRFLGMNKDRARRLSGAKTGRYAYRVGDHLPDYVDWRAKGAVAEKNARVVSIDGYEDVPQNDESSLKKALAHQPGVFTGLCGTDLDHGVLAVGYGTEDGKDYWIVKNSWGPNWGEAGYIRLERNVAAKTGKCGIAIEPSYPTKKGQNPPRPAPSPPSPSPPVIPSTVCDDYYSCPAGTTCCCAYEYGNFCFGWGCCPLESATCCDDHYSCCPHEYPVCDLEAGTCRLSKNSAVSVKALRRTKARSNRRGIAGRV</sequence>
<feature type="chain" id="PRO_5043587362" evidence="8">
    <location>
        <begin position="17"/>
        <end position="356"/>
    </location>
</feature>
<dbReference type="InterPro" id="IPR000668">
    <property type="entry name" value="Peptidase_C1A_C"/>
</dbReference>
<dbReference type="PROSITE" id="PS00640">
    <property type="entry name" value="THIOL_PROTEASE_ASN"/>
    <property type="match status" value="1"/>
</dbReference>
<evidence type="ECO:0000256" key="2">
    <source>
        <dbReference type="ARBA" id="ARBA00022670"/>
    </source>
</evidence>
<dbReference type="SMART" id="SM00848">
    <property type="entry name" value="Inhibitor_I29"/>
    <property type="match status" value="1"/>
</dbReference>
<dbReference type="Gene3D" id="3.90.70.10">
    <property type="entry name" value="Cysteine proteinases"/>
    <property type="match status" value="1"/>
</dbReference>
<evidence type="ECO:0000256" key="5">
    <source>
        <dbReference type="ARBA" id="ARBA00023157"/>
    </source>
</evidence>
<reference evidence="12 13" key="1">
    <citation type="journal article" date="2023" name="G3 (Bethesda)">
        <title>A chromosome-length genome assembly and annotation of blackberry (Rubus argutus, cv. 'Hillquist').</title>
        <authorList>
            <person name="Bruna T."/>
            <person name="Aryal R."/>
            <person name="Dudchenko O."/>
            <person name="Sargent D.J."/>
            <person name="Mead D."/>
            <person name="Buti M."/>
            <person name="Cavallini A."/>
            <person name="Hytonen T."/>
            <person name="Andres J."/>
            <person name="Pham M."/>
            <person name="Weisz D."/>
            <person name="Mascagni F."/>
            <person name="Usai G."/>
            <person name="Natali L."/>
            <person name="Bassil N."/>
            <person name="Fernandez G.E."/>
            <person name="Lomsadze A."/>
            <person name="Armour M."/>
            <person name="Olukolu B."/>
            <person name="Poorten T."/>
            <person name="Britton C."/>
            <person name="Davik J."/>
            <person name="Ashrafi H."/>
            <person name="Aiden E.L."/>
            <person name="Borodovsky M."/>
            <person name="Worthington M."/>
        </authorList>
    </citation>
    <scope>NUCLEOTIDE SEQUENCE [LARGE SCALE GENOMIC DNA]</scope>
    <source>
        <strain evidence="12">PI 553951</strain>
    </source>
</reference>
<dbReference type="Proteomes" id="UP001457282">
    <property type="component" value="Unassembled WGS sequence"/>
</dbReference>
<dbReference type="SMART" id="SM00277">
    <property type="entry name" value="GRAN"/>
    <property type="match status" value="1"/>
</dbReference>
<keyword evidence="2" id="KW-0645">Protease</keyword>
<dbReference type="InterPro" id="IPR025660">
    <property type="entry name" value="Pept_his_AS"/>
</dbReference>
<dbReference type="SUPFAM" id="SSF57277">
    <property type="entry name" value="Granulin repeat"/>
    <property type="match status" value="1"/>
</dbReference>
<feature type="domain" description="Peptidase C1A papain C-terminal" evidence="10">
    <location>
        <begin position="33"/>
        <end position="244"/>
    </location>
</feature>
<evidence type="ECO:0000256" key="1">
    <source>
        <dbReference type="ARBA" id="ARBA00008455"/>
    </source>
</evidence>
<evidence type="ECO:0000259" key="9">
    <source>
        <dbReference type="SMART" id="SM00277"/>
    </source>
</evidence>
<dbReference type="SUPFAM" id="SSF54001">
    <property type="entry name" value="Cysteine proteinases"/>
    <property type="match status" value="1"/>
</dbReference>
<dbReference type="AlphaFoldDB" id="A0AAW1Y290"/>
<dbReference type="SMART" id="SM00645">
    <property type="entry name" value="Pept_C1"/>
    <property type="match status" value="1"/>
</dbReference>
<proteinExistence type="inferred from homology"/>
<evidence type="ECO:0000259" key="11">
    <source>
        <dbReference type="SMART" id="SM00848"/>
    </source>
</evidence>
<dbReference type="CDD" id="cd02248">
    <property type="entry name" value="Peptidase_C1A"/>
    <property type="match status" value="1"/>
</dbReference>
<dbReference type="Gene3D" id="2.10.25.160">
    <property type="entry name" value="Granulin"/>
    <property type="match status" value="1"/>
</dbReference>
<dbReference type="GO" id="GO:0008234">
    <property type="term" value="F:cysteine-type peptidase activity"/>
    <property type="evidence" value="ECO:0007669"/>
    <property type="project" value="UniProtKB-KW"/>
</dbReference>
<dbReference type="InterPro" id="IPR039417">
    <property type="entry name" value="Peptidase_C1A_papain-like"/>
</dbReference>
<name>A0AAW1Y290_RUBAR</name>
<dbReference type="EMBL" id="JBEDUW010000002">
    <property type="protein sequence ID" value="KAK9942028.1"/>
    <property type="molecule type" value="Genomic_DNA"/>
</dbReference>